<dbReference type="OrthoDB" id="10533370at2759"/>
<accession>A0C8E4</accession>
<protein>
    <recommendedName>
        <fullName evidence="4">Transmembrane protein</fullName>
    </recommendedName>
</protein>
<organism evidence="2 3">
    <name type="scientific">Paramecium tetraurelia</name>
    <dbReference type="NCBI Taxonomy" id="5888"/>
    <lineage>
        <taxon>Eukaryota</taxon>
        <taxon>Sar</taxon>
        <taxon>Alveolata</taxon>
        <taxon>Ciliophora</taxon>
        <taxon>Intramacronucleata</taxon>
        <taxon>Oligohymenophorea</taxon>
        <taxon>Peniculida</taxon>
        <taxon>Parameciidae</taxon>
        <taxon>Paramecium</taxon>
    </lineage>
</organism>
<dbReference type="AlphaFoldDB" id="A0C8E4"/>
<evidence type="ECO:0000313" key="3">
    <source>
        <dbReference type="Proteomes" id="UP000000600"/>
    </source>
</evidence>
<dbReference type="EMBL" id="CT868050">
    <property type="protein sequence ID" value="CAK67061.1"/>
    <property type="molecule type" value="Genomic_DNA"/>
</dbReference>
<evidence type="ECO:0000256" key="1">
    <source>
        <dbReference type="SAM" id="Phobius"/>
    </source>
</evidence>
<dbReference type="GeneID" id="5020243"/>
<gene>
    <name evidence="2" type="ORF">GSPATT00036194001</name>
</gene>
<dbReference type="HOGENOM" id="CLU_661336_0_0_1"/>
<feature type="transmembrane region" description="Helical" evidence="1">
    <location>
        <begin position="371"/>
        <end position="392"/>
    </location>
</feature>
<reference evidence="2 3" key="1">
    <citation type="journal article" date="2006" name="Nature">
        <title>Global trends of whole-genome duplications revealed by the ciliate Paramecium tetraurelia.</title>
        <authorList>
            <consortium name="Genoscope"/>
            <person name="Aury J.-M."/>
            <person name="Jaillon O."/>
            <person name="Duret L."/>
            <person name="Noel B."/>
            <person name="Jubin C."/>
            <person name="Porcel B.M."/>
            <person name="Segurens B."/>
            <person name="Daubin V."/>
            <person name="Anthouard V."/>
            <person name="Aiach N."/>
            <person name="Arnaiz O."/>
            <person name="Billaut A."/>
            <person name="Beisson J."/>
            <person name="Blanc I."/>
            <person name="Bouhouche K."/>
            <person name="Camara F."/>
            <person name="Duharcourt S."/>
            <person name="Guigo R."/>
            <person name="Gogendeau D."/>
            <person name="Katinka M."/>
            <person name="Keller A.-M."/>
            <person name="Kissmehl R."/>
            <person name="Klotz C."/>
            <person name="Koll F."/>
            <person name="Le Moue A."/>
            <person name="Lepere C."/>
            <person name="Malinsky S."/>
            <person name="Nowacki M."/>
            <person name="Nowak J.K."/>
            <person name="Plattner H."/>
            <person name="Poulain J."/>
            <person name="Ruiz F."/>
            <person name="Serrano V."/>
            <person name="Zagulski M."/>
            <person name="Dessen P."/>
            <person name="Betermier M."/>
            <person name="Weissenbach J."/>
            <person name="Scarpelli C."/>
            <person name="Schachter V."/>
            <person name="Sperling L."/>
            <person name="Meyer E."/>
            <person name="Cohen J."/>
            <person name="Wincker P."/>
        </authorList>
    </citation>
    <scope>NUCLEOTIDE SEQUENCE [LARGE SCALE GENOMIC DNA]</scope>
    <source>
        <strain evidence="2 3">Stock d4-2</strain>
    </source>
</reference>
<proteinExistence type="predicted"/>
<keyword evidence="1" id="KW-1133">Transmembrane helix</keyword>
<dbReference type="RefSeq" id="XP_001434458.1">
    <property type="nucleotide sequence ID" value="XM_001434421.1"/>
</dbReference>
<evidence type="ECO:0000313" key="2">
    <source>
        <dbReference type="EMBL" id="CAK67061.1"/>
    </source>
</evidence>
<sequence>MTCNQSVSSDCLFKWKSNNHSQISLFCLFFKKVEENNSTNNTNFILLSSSMCNWYQLRNGDIFYIPRLEQLTGEVPMYTYDIMSGSYVQYKTFNIQQRCTIQIRKIGDLMYCQESSQFYLLYVNRNFIKQIYETQNYFDMIYIENSDEEYIILTQNNYIDITHYNFSQGNVVQMQTYNIEKIKLLLIDQNENNFLINPMLAQTLQFNLVDALKVKFEIRLNGILDFENIKFYVTVTINTLNQSFETKIIRTFRSLDSIEKIIFIDERFAIFQGQAQFQCYIYDLRQDQEFYDPIVKMNMQPAMIIKSYNSTHYIFFDCLKNEAFLIEIGYEISFFEKEKPKNCKLIAENEISKAEIQLIIQQEEINDNINYKSIIIVSIIICILIVLIIFILRRQQLKNHNLKQFQQISIDESKLQ</sequence>
<dbReference type="Proteomes" id="UP000000600">
    <property type="component" value="Unassembled WGS sequence"/>
</dbReference>
<keyword evidence="1" id="KW-0472">Membrane</keyword>
<keyword evidence="3" id="KW-1185">Reference proteome</keyword>
<dbReference type="InParanoid" id="A0C8E4"/>
<dbReference type="KEGG" id="ptm:GSPATT00036194001"/>
<evidence type="ECO:0008006" key="4">
    <source>
        <dbReference type="Google" id="ProtNLM"/>
    </source>
</evidence>
<keyword evidence="1" id="KW-0812">Transmembrane</keyword>
<name>A0C8E4_PARTE</name>